<reference evidence="13 14" key="1">
    <citation type="submission" date="2016-11" db="EMBL/GenBank/DDBJ databases">
        <authorList>
            <person name="Jaros S."/>
            <person name="Januszkiewicz K."/>
            <person name="Wedrychowicz H."/>
        </authorList>
    </citation>
    <scope>NUCLEOTIDE SEQUENCE [LARGE SCALE GENOMIC DNA]</scope>
    <source>
        <strain evidence="13 14">DSM 3090</strain>
    </source>
</reference>
<keyword evidence="9" id="KW-0862">Zinc</keyword>
<dbReference type="GO" id="GO:0006012">
    <property type="term" value="P:galactose metabolic process"/>
    <property type="evidence" value="ECO:0007669"/>
    <property type="project" value="InterPro"/>
</dbReference>
<dbReference type="RefSeq" id="WP_072901426.1">
    <property type="nucleotide sequence ID" value="NZ_FRAD01000003.1"/>
</dbReference>
<evidence type="ECO:0000256" key="9">
    <source>
        <dbReference type="PIRSR" id="PIRSR001084-3"/>
    </source>
</evidence>
<evidence type="ECO:0000256" key="1">
    <source>
        <dbReference type="ARBA" id="ARBA00001412"/>
    </source>
</evidence>
<dbReference type="Pfam" id="PF08533">
    <property type="entry name" value="Glyco_hydro_42C"/>
    <property type="match status" value="1"/>
</dbReference>
<feature type="binding site" evidence="8">
    <location>
        <position position="118"/>
    </location>
    <ligand>
        <name>substrate</name>
    </ligand>
</feature>
<feature type="domain" description="Glycoside hydrolase family 42 N-terminal" evidence="10">
    <location>
        <begin position="19"/>
        <end position="396"/>
    </location>
</feature>
<dbReference type="Gene3D" id="3.20.20.80">
    <property type="entry name" value="Glycosidases"/>
    <property type="match status" value="1"/>
</dbReference>
<dbReference type="SUPFAM" id="SSF52317">
    <property type="entry name" value="Class I glutamine amidotransferase-like"/>
    <property type="match status" value="1"/>
</dbReference>
<dbReference type="InterPro" id="IPR029062">
    <property type="entry name" value="Class_I_gatase-like"/>
</dbReference>
<dbReference type="EMBL" id="FRAD01000003">
    <property type="protein sequence ID" value="SHJ48313.1"/>
    <property type="molecule type" value="Genomic_DNA"/>
</dbReference>
<evidence type="ECO:0000259" key="12">
    <source>
        <dbReference type="Pfam" id="PF08533"/>
    </source>
</evidence>
<keyword evidence="4 6" id="KW-0378">Hydrolase</keyword>
<dbReference type="PANTHER" id="PTHR36447">
    <property type="entry name" value="BETA-GALACTOSIDASE GANA"/>
    <property type="match status" value="1"/>
</dbReference>
<dbReference type="GO" id="GO:0046872">
    <property type="term" value="F:metal ion binding"/>
    <property type="evidence" value="ECO:0007669"/>
    <property type="project" value="UniProtKB-KW"/>
</dbReference>
<feature type="binding site" evidence="9">
    <location>
        <position position="162"/>
    </location>
    <ligand>
        <name>Zn(2+)</name>
        <dbReference type="ChEBI" id="CHEBI:29105"/>
    </ligand>
</feature>
<dbReference type="SUPFAM" id="SSF51445">
    <property type="entry name" value="(Trans)glycosidases"/>
    <property type="match status" value="1"/>
</dbReference>
<evidence type="ECO:0000256" key="7">
    <source>
        <dbReference type="PIRSR" id="PIRSR001084-1"/>
    </source>
</evidence>
<dbReference type="InterPro" id="IPR013780">
    <property type="entry name" value="Glyco_hydro_b"/>
</dbReference>
<dbReference type="InterPro" id="IPR017853">
    <property type="entry name" value="GH"/>
</dbReference>
<keyword evidence="9" id="KW-0479">Metal-binding</keyword>
<name>A0A1M6JP13_9CLOT</name>
<dbReference type="GO" id="GO:0009341">
    <property type="term" value="C:beta-galactosidase complex"/>
    <property type="evidence" value="ECO:0007669"/>
    <property type="project" value="InterPro"/>
</dbReference>
<evidence type="ECO:0000259" key="10">
    <source>
        <dbReference type="Pfam" id="PF02449"/>
    </source>
</evidence>
<comment type="similarity">
    <text evidence="2 6">Belongs to the glycosyl hydrolase 42 family.</text>
</comment>
<evidence type="ECO:0000313" key="14">
    <source>
        <dbReference type="Proteomes" id="UP000183952"/>
    </source>
</evidence>
<feature type="active site" description="Proton donor" evidence="7">
    <location>
        <position position="157"/>
    </location>
</feature>
<dbReference type="OrthoDB" id="9800974at2"/>
<gene>
    <name evidence="13" type="ORF">SAMN02745248_00259</name>
</gene>
<evidence type="ECO:0000256" key="2">
    <source>
        <dbReference type="ARBA" id="ARBA00005940"/>
    </source>
</evidence>
<comment type="catalytic activity">
    <reaction evidence="1 6">
        <text>Hydrolysis of terminal non-reducing beta-D-galactose residues in beta-D-galactosides.</text>
        <dbReference type="EC" id="3.2.1.23"/>
    </reaction>
</comment>
<feature type="binding site" evidence="9">
    <location>
        <position position="167"/>
    </location>
    <ligand>
        <name>Zn(2+)</name>
        <dbReference type="ChEBI" id="CHEBI:29105"/>
    </ligand>
</feature>
<dbReference type="PANTHER" id="PTHR36447:SF1">
    <property type="entry name" value="BETA-GALACTOSIDASE GANA"/>
    <property type="match status" value="1"/>
</dbReference>
<organism evidence="13 14">
    <name type="scientific">Hathewaya proteolytica DSM 3090</name>
    <dbReference type="NCBI Taxonomy" id="1121331"/>
    <lineage>
        <taxon>Bacteria</taxon>
        <taxon>Bacillati</taxon>
        <taxon>Bacillota</taxon>
        <taxon>Clostridia</taxon>
        <taxon>Eubacteriales</taxon>
        <taxon>Clostridiaceae</taxon>
        <taxon>Hathewaya</taxon>
    </lineage>
</organism>
<dbReference type="GO" id="GO:0004565">
    <property type="term" value="F:beta-galactosidase activity"/>
    <property type="evidence" value="ECO:0007669"/>
    <property type="project" value="UniProtKB-EC"/>
</dbReference>
<dbReference type="InterPro" id="IPR013738">
    <property type="entry name" value="Beta_galactosidase_Trimer"/>
</dbReference>
<feature type="binding site" evidence="9">
    <location>
        <position position="122"/>
    </location>
    <ligand>
        <name>Zn(2+)</name>
        <dbReference type="ChEBI" id="CHEBI:29105"/>
    </ligand>
</feature>
<accession>A0A1M6JP13</accession>
<dbReference type="STRING" id="1121331.SAMN02745248_00259"/>
<feature type="binding site" evidence="8">
    <location>
        <position position="326"/>
    </location>
    <ligand>
        <name>substrate</name>
    </ligand>
</feature>
<feature type="domain" description="Beta-galactosidase trimerisation" evidence="11">
    <location>
        <begin position="408"/>
        <end position="619"/>
    </location>
</feature>
<evidence type="ECO:0000256" key="6">
    <source>
        <dbReference type="PIRNR" id="PIRNR001084"/>
    </source>
</evidence>
<keyword evidence="5 6" id="KW-0326">Glycosidase</keyword>
<dbReference type="Gene3D" id="2.60.40.1180">
    <property type="entry name" value="Golgi alpha-mannosidase II"/>
    <property type="match status" value="1"/>
</dbReference>
<dbReference type="Pfam" id="PF08532">
    <property type="entry name" value="Glyco_hydro_42M"/>
    <property type="match status" value="1"/>
</dbReference>
<dbReference type="AlphaFoldDB" id="A0A1M6JP13"/>
<dbReference type="InterPro" id="IPR013739">
    <property type="entry name" value="Beta_galactosidase_C"/>
</dbReference>
<dbReference type="CDD" id="cd03143">
    <property type="entry name" value="A4_beta-galactosidase_middle_domain"/>
    <property type="match status" value="1"/>
</dbReference>
<evidence type="ECO:0000256" key="5">
    <source>
        <dbReference type="ARBA" id="ARBA00023295"/>
    </source>
</evidence>
<evidence type="ECO:0000256" key="4">
    <source>
        <dbReference type="ARBA" id="ARBA00022801"/>
    </source>
</evidence>
<proteinExistence type="inferred from homology"/>
<evidence type="ECO:0000256" key="3">
    <source>
        <dbReference type="ARBA" id="ARBA00012756"/>
    </source>
</evidence>
<keyword evidence="14" id="KW-1185">Reference proteome</keyword>
<dbReference type="InterPro" id="IPR013529">
    <property type="entry name" value="Glyco_hydro_42_N"/>
</dbReference>
<dbReference type="Pfam" id="PF02449">
    <property type="entry name" value="Glyco_hydro_42"/>
    <property type="match status" value="1"/>
</dbReference>
<sequence length="690" mass="80700">MKNFGKISDKIVGMLHGADYNPDQWLHVDNIIDEDIRLMKLSHCNVVAIGIFSWTMLEPEEGKYNFQWLDDIMDKMHEAGNYVILATPSGAKPIWMAKKYPETLRVNSNRQRNLYGERHNHCYTSPIYREKIEKLDTLLAERYKDHPALIMWHISNEFEGQCHCELCQQAFRQWLKKKYHNNLEELNRAWWCKFWSHTYTDWSQIESPSPRGESELHGLNLDWKRFTSDQCLDYYKHEREVLKRISPDIPVTTNFHDFMKLQISVDYWKFADYVDVVSWDNYPYWHGERSDAHEASRRAFMHDINRSIKGGKPFMMMESSPSATNWQPVAKLRRPGMHTLASLQAVAHGSDTVQYFQWRKSRGSSEKFHGAVVDHCGHENTRVFKEVANVGRILDKLSDVCGTSVQPEVAVIFDWENSWAIDDSQGPRREKKEYFETCQSHYRAFWNMSIPVDVINMDVDFSKYKVVVAPMLYMVKEGVGQRIEEFVNNGGTFVTTYWSGIVDQNDLCYLGGFPGPLKKVTGIWSEEIDALYDGEYNCVVPEDTCKMDMKGEYKAEIFCDIIHAEGAKVLYKYNDDFYKGMPALTCNEFGKGQAYYIAFRNNEEFLWDFYKSLAKNKGLKPAIEVELAEGVNATVRRDEKNEFIFIMNFTEKEQHIDLKDYKLMDMEDESMVPKQLAMNPYGIKIFKNLK</sequence>
<dbReference type="PIRSF" id="PIRSF001084">
    <property type="entry name" value="B-galactosidase"/>
    <property type="match status" value="1"/>
</dbReference>
<dbReference type="Proteomes" id="UP000183952">
    <property type="component" value="Unassembled WGS sequence"/>
</dbReference>
<protein>
    <recommendedName>
        <fullName evidence="3 6">Beta-galactosidase</fullName>
        <shortName evidence="6">Beta-gal</shortName>
        <ecNumber evidence="3 6">3.2.1.23</ecNumber>
    </recommendedName>
</protein>
<feature type="active site" description="Nucleophile" evidence="7">
    <location>
        <position position="318"/>
    </location>
</feature>
<feature type="domain" description="Beta-galactosidase C-terminal" evidence="12">
    <location>
        <begin position="630"/>
        <end position="688"/>
    </location>
</feature>
<evidence type="ECO:0000313" key="13">
    <source>
        <dbReference type="EMBL" id="SHJ48313.1"/>
    </source>
</evidence>
<evidence type="ECO:0000259" key="11">
    <source>
        <dbReference type="Pfam" id="PF08532"/>
    </source>
</evidence>
<dbReference type="InterPro" id="IPR003476">
    <property type="entry name" value="Glyco_hydro_42"/>
</dbReference>
<dbReference type="EC" id="3.2.1.23" evidence="3 6"/>
<feature type="binding site" evidence="8">
    <location>
        <position position="156"/>
    </location>
    <ligand>
        <name>substrate</name>
    </ligand>
</feature>
<evidence type="ECO:0000256" key="8">
    <source>
        <dbReference type="PIRSR" id="PIRSR001084-2"/>
    </source>
</evidence>
<dbReference type="Gene3D" id="3.40.50.880">
    <property type="match status" value="1"/>
</dbReference>
<feature type="binding site" evidence="9">
    <location>
        <position position="164"/>
    </location>
    <ligand>
        <name>Zn(2+)</name>
        <dbReference type="ChEBI" id="CHEBI:29105"/>
    </ligand>
</feature>